<protein>
    <recommendedName>
        <fullName evidence="2">Leucine-rich repeat-containing protein 51</fullName>
    </recommendedName>
</protein>
<evidence type="ECO:0000313" key="7">
    <source>
        <dbReference type="Proteomes" id="UP000007819"/>
    </source>
</evidence>
<keyword evidence="4" id="KW-0433">Leucine-rich repeat</keyword>
<dbReference type="AlphaFoldDB" id="A0A8R2A649"/>
<dbReference type="Pfam" id="PF14580">
    <property type="entry name" value="LRR_9"/>
    <property type="match status" value="1"/>
</dbReference>
<dbReference type="OrthoDB" id="676979at2759"/>
<dbReference type="InterPro" id="IPR032675">
    <property type="entry name" value="LRR_dom_sf"/>
</dbReference>
<accession>A0A8R2A649</accession>
<evidence type="ECO:0000256" key="5">
    <source>
        <dbReference type="ARBA" id="ARBA00022737"/>
    </source>
</evidence>
<proteinExistence type="predicted"/>
<dbReference type="GeneID" id="100159838"/>
<reference evidence="6" key="2">
    <citation type="submission" date="2022-06" db="UniProtKB">
        <authorList>
            <consortium name="EnsemblMetazoa"/>
        </authorList>
    </citation>
    <scope>IDENTIFICATION</scope>
</reference>
<keyword evidence="7" id="KW-1185">Reference proteome</keyword>
<dbReference type="PROSITE" id="PS51450">
    <property type="entry name" value="LRR"/>
    <property type="match status" value="2"/>
</dbReference>
<organism evidence="6 7">
    <name type="scientific">Acyrthosiphon pisum</name>
    <name type="common">Pea aphid</name>
    <dbReference type="NCBI Taxonomy" id="7029"/>
    <lineage>
        <taxon>Eukaryota</taxon>
        <taxon>Metazoa</taxon>
        <taxon>Ecdysozoa</taxon>
        <taxon>Arthropoda</taxon>
        <taxon>Hexapoda</taxon>
        <taxon>Insecta</taxon>
        <taxon>Pterygota</taxon>
        <taxon>Neoptera</taxon>
        <taxon>Paraneoptera</taxon>
        <taxon>Hemiptera</taxon>
        <taxon>Sternorrhyncha</taxon>
        <taxon>Aphidomorpha</taxon>
        <taxon>Aphidoidea</taxon>
        <taxon>Aphididae</taxon>
        <taxon>Macrosiphini</taxon>
        <taxon>Acyrthosiphon</taxon>
    </lineage>
</organism>
<dbReference type="Proteomes" id="UP000007819">
    <property type="component" value="Chromosome A1"/>
</dbReference>
<comment type="subcellular location">
    <subcellularLocation>
        <location evidence="1">Cytoplasm</location>
    </subcellularLocation>
</comment>
<evidence type="ECO:0000256" key="2">
    <source>
        <dbReference type="ARBA" id="ARBA00014223"/>
    </source>
</evidence>
<name>A0A8R2A649_ACYPI</name>
<dbReference type="KEGG" id="api:100159838"/>
<dbReference type="InterPro" id="IPR001611">
    <property type="entry name" value="Leu-rich_rpt"/>
</dbReference>
<evidence type="ECO:0000256" key="1">
    <source>
        <dbReference type="ARBA" id="ARBA00004496"/>
    </source>
</evidence>
<dbReference type="PANTHER" id="PTHR46545">
    <property type="entry name" value="LEUCINE-RICH REPEAT-CONTAINING PROTEIN 51"/>
    <property type="match status" value="1"/>
</dbReference>
<evidence type="ECO:0000256" key="3">
    <source>
        <dbReference type="ARBA" id="ARBA00022490"/>
    </source>
</evidence>
<reference evidence="7" key="1">
    <citation type="submission" date="2010-06" db="EMBL/GenBank/DDBJ databases">
        <authorList>
            <person name="Jiang H."/>
            <person name="Abraham K."/>
            <person name="Ali S."/>
            <person name="Alsbrooks S.L."/>
            <person name="Anim B.N."/>
            <person name="Anosike U.S."/>
            <person name="Attaway T."/>
            <person name="Bandaranaike D.P."/>
            <person name="Battles P.K."/>
            <person name="Bell S.N."/>
            <person name="Bell A.V."/>
            <person name="Beltran B."/>
            <person name="Bickham C."/>
            <person name="Bustamante Y."/>
            <person name="Caleb T."/>
            <person name="Canada A."/>
            <person name="Cardenas V."/>
            <person name="Carter K."/>
            <person name="Chacko J."/>
            <person name="Chandrabose M.N."/>
            <person name="Chavez D."/>
            <person name="Chavez A."/>
            <person name="Chen L."/>
            <person name="Chu H.-S."/>
            <person name="Claassen K.J."/>
            <person name="Cockrell R."/>
            <person name="Collins M."/>
            <person name="Cooper J.A."/>
            <person name="Cree A."/>
            <person name="Curry S.M."/>
            <person name="Da Y."/>
            <person name="Dao M.D."/>
            <person name="Das B."/>
            <person name="Davila M.-L."/>
            <person name="Davy-Carroll L."/>
            <person name="Denson S."/>
            <person name="Dinh H."/>
            <person name="Ebong V.E."/>
            <person name="Edwards J.R."/>
            <person name="Egan A."/>
            <person name="El-Daye J."/>
            <person name="Escobedo L."/>
            <person name="Fernandez S."/>
            <person name="Fernando P.R."/>
            <person name="Flagg N."/>
            <person name="Forbes L.D."/>
            <person name="Fowler R.G."/>
            <person name="Fu Q."/>
            <person name="Gabisi R.A."/>
            <person name="Ganer J."/>
            <person name="Garbino Pronczuk A."/>
            <person name="Garcia R.M."/>
            <person name="Garner T."/>
            <person name="Garrett T.E."/>
            <person name="Gonzalez D.A."/>
            <person name="Hamid H."/>
            <person name="Hawkins E.S."/>
            <person name="Hirani K."/>
            <person name="Hogues M.E."/>
            <person name="Hollins B."/>
            <person name="Hsiao C.-H."/>
            <person name="Jabil R."/>
            <person name="James M.L."/>
            <person name="Jhangiani S.N."/>
            <person name="Johnson B."/>
            <person name="Johnson Q."/>
            <person name="Joshi V."/>
            <person name="Kalu J.B."/>
            <person name="Kam C."/>
            <person name="Kashfia A."/>
            <person name="Keebler J."/>
            <person name="Kisamo H."/>
            <person name="Kovar C.L."/>
            <person name="Lago L.A."/>
            <person name="Lai C.-Y."/>
            <person name="Laidlaw J."/>
            <person name="Lara F."/>
            <person name="Le T.-K."/>
            <person name="Lee S.L."/>
            <person name="Legall F.H."/>
            <person name="Lemon S.J."/>
            <person name="Lewis L.R."/>
            <person name="Li B."/>
            <person name="Liu Y."/>
            <person name="Liu Y.-S."/>
            <person name="Lopez J."/>
            <person name="Lozado R.J."/>
            <person name="Lu J."/>
            <person name="Madu R.C."/>
            <person name="Maheshwari M."/>
            <person name="Maheshwari R."/>
            <person name="Malloy K."/>
            <person name="Martinez E."/>
            <person name="Mathew T."/>
            <person name="Mercado I.C."/>
            <person name="Mercado C."/>
            <person name="Meyer B."/>
            <person name="Montgomery K."/>
            <person name="Morgan M.B."/>
            <person name="Munidasa M."/>
            <person name="Nazareth L.V."/>
            <person name="Nelson J."/>
            <person name="Ng B.M."/>
            <person name="Nguyen N.B."/>
            <person name="Nguyen P.Q."/>
            <person name="Nguyen T."/>
            <person name="Obregon M."/>
            <person name="Okwuonu G.O."/>
            <person name="Onwere C.G."/>
            <person name="Orozco G."/>
            <person name="Parra A."/>
            <person name="Patel S."/>
            <person name="Patil S."/>
            <person name="Perez A."/>
            <person name="Perez Y."/>
            <person name="Pham C."/>
            <person name="Primus E.L."/>
            <person name="Pu L.-L."/>
            <person name="Puazo M."/>
            <person name="Qin X."/>
            <person name="Quiroz J.B."/>
            <person name="Reese J."/>
            <person name="Richards S."/>
            <person name="Rives C.M."/>
            <person name="Robberts R."/>
            <person name="Ruiz S.J."/>
            <person name="Ruiz M.J."/>
            <person name="Santibanez J."/>
            <person name="Schneider B.W."/>
            <person name="Sisson I."/>
            <person name="Smith M."/>
            <person name="Sodergren E."/>
            <person name="Song X.-Z."/>
            <person name="Song B.B."/>
            <person name="Summersgill H."/>
            <person name="Thelus R."/>
            <person name="Thornton R.D."/>
            <person name="Trejos Z.Y."/>
            <person name="Usmani K."/>
            <person name="Vattathil S."/>
            <person name="Villasana D."/>
            <person name="Walker D.L."/>
            <person name="Wang S."/>
            <person name="Wang K."/>
            <person name="White C.S."/>
            <person name="Williams A.C."/>
            <person name="Williamson J."/>
            <person name="Wilson K."/>
            <person name="Woghiren I.O."/>
            <person name="Woodworth J.R."/>
            <person name="Worley K.C."/>
            <person name="Wright R.A."/>
            <person name="Wu W."/>
            <person name="Young L."/>
            <person name="Zhang L."/>
            <person name="Zhang J."/>
            <person name="Zhu Y."/>
            <person name="Muzny D.M."/>
            <person name="Weinstock G."/>
            <person name="Gibbs R.A."/>
        </authorList>
    </citation>
    <scope>NUCLEOTIDE SEQUENCE [LARGE SCALE GENOMIC DNA]</scope>
    <source>
        <strain evidence="7">LSR1</strain>
    </source>
</reference>
<dbReference type="EnsemblMetazoa" id="XM_001948298.5">
    <property type="protein sequence ID" value="XP_001948333.2"/>
    <property type="gene ID" value="LOC100159838"/>
</dbReference>
<sequence>MNDSSQNVPKNQHIDPKFVQDIKIGKPLDYSTKNLRTLDKLINETPLSARVHGVPVRGVNKRFICGAIWLNNNYLTSLQGLTKSVEELLELPAYLIWIDISYNEFKNIRQEFLHFKNLRILYMHGNHINDILDVVKLKSLLKLRTLTLHGNPISRLVNYRSLVLFYLPQIKSLDFSLITRQERSVTSPIACSTVNKIN</sequence>
<evidence type="ECO:0000256" key="4">
    <source>
        <dbReference type="ARBA" id="ARBA00022614"/>
    </source>
</evidence>
<dbReference type="SUPFAM" id="SSF52058">
    <property type="entry name" value="L domain-like"/>
    <property type="match status" value="1"/>
</dbReference>
<evidence type="ECO:0000313" key="6">
    <source>
        <dbReference type="EnsemblMetazoa" id="XP_001948333.2"/>
    </source>
</evidence>
<dbReference type="GO" id="GO:0005737">
    <property type="term" value="C:cytoplasm"/>
    <property type="evidence" value="ECO:0007669"/>
    <property type="project" value="UniProtKB-SubCell"/>
</dbReference>
<keyword evidence="3" id="KW-0963">Cytoplasm</keyword>
<dbReference type="Gene3D" id="3.80.10.10">
    <property type="entry name" value="Ribonuclease Inhibitor"/>
    <property type="match status" value="1"/>
</dbReference>
<keyword evidence="5" id="KW-0677">Repeat</keyword>
<dbReference type="RefSeq" id="XP_001948333.2">
    <property type="nucleotide sequence ID" value="XM_001948298.4"/>
</dbReference>
<dbReference type="PANTHER" id="PTHR46545:SF1">
    <property type="entry name" value="LEUCINE-RICH REPEAT-CONTAINING PROTEIN 51"/>
    <property type="match status" value="1"/>
</dbReference>